<organism evidence="1 2">
    <name type="scientific">Candidatus Muproteobacteria bacterium RBG_16_64_10</name>
    <dbReference type="NCBI Taxonomy" id="1817757"/>
    <lineage>
        <taxon>Bacteria</taxon>
        <taxon>Pseudomonadati</taxon>
        <taxon>Pseudomonadota</taxon>
        <taxon>Candidatus Muproteobacteria</taxon>
    </lineage>
</organism>
<evidence type="ECO:0000313" key="2">
    <source>
        <dbReference type="Proteomes" id="UP000179334"/>
    </source>
</evidence>
<protein>
    <recommendedName>
        <fullName evidence="3">STAS/SEC14 domain-containing protein</fullName>
    </recommendedName>
</protein>
<dbReference type="Proteomes" id="UP000179334">
    <property type="component" value="Unassembled WGS sequence"/>
</dbReference>
<feature type="non-terminal residue" evidence="1">
    <location>
        <position position="109"/>
    </location>
</feature>
<dbReference type="SUPFAM" id="SSF52091">
    <property type="entry name" value="SpoIIaa-like"/>
    <property type="match status" value="1"/>
</dbReference>
<dbReference type="InterPro" id="IPR036513">
    <property type="entry name" value="STAS_dom_sf"/>
</dbReference>
<evidence type="ECO:0008006" key="3">
    <source>
        <dbReference type="Google" id="ProtNLM"/>
    </source>
</evidence>
<name>A0A1F6T4B6_9PROT</name>
<dbReference type="Gene3D" id="3.40.50.10600">
    <property type="entry name" value="SpoIIaa-like domains"/>
    <property type="match status" value="1"/>
</dbReference>
<dbReference type="AlphaFoldDB" id="A0A1F6T4B6"/>
<proteinExistence type="predicted"/>
<accession>A0A1F6T4B6</accession>
<gene>
    <name evidence="1" type="ORF">A2V91_05530</name>
</gene>
<dbReference type="Pfam" id="PF11964">
    <property type="entry name" value="SpoIIAA-like"/>
    <property type="match status" value="1"/>
</dbReference>
<sequence length="109" mass="12342">MIVIEEQNDLLKVHVYGELTLADYRELEKAVTGGLKSAPKVRLLMDLAKMAGFTVDVAWEDVKFTRAHAHDFRRVAVVTDSQWLTWIGWLSTAFTDADVETFDNPTDAE</sequence>
<dbReference type="InterPro" id="IPR038396">
    <property type="entry name" value="SpoIIAA-like_sf"/>
</dbReference>
<evidence type="ECO:0000313" key="1">
    <source>
        <dbReference type="EMBL" id="OGI39859.1"/>
    </source>
</evidence>
<comment type="caution">
    <text evidence="1">The sequence shown here is derived from an EMBL/GenBank/DDBJ whole genome shotgun (WGS) entry which is preliminary data.</text>
</comment>
<reference evidence="1 2" key="1">
    <citation type="journal article" date="2016" name="Nat. Commun.">
        <title>Thousands of microbial genomes shed light on interconnected biogeochemical processes in an aquifer system.</title>
        <authorList>
            <person name="Anantharaman K."/>
            <person name="Brown C.T."/>
            <person name="Hug L.A."/>
            <person name="Sharon I."/>
            <person name="Castelle C.J."/>
            <person name="Probst A.J."/>
            <person name="Thomas B.C."/>
            <person name="Singh A."/>
            <person name="Wilkins M.J."/>
            <person name="Karaoz U."/>
            <person name="Brodie E.L."/>
            <person name="Williams K.H."/>
            <person name="Hubbard S.S."/>
            <person name="Banfield J.F."/>
        </authorList>
    </citation>
    <scope>NUCLEOTIDE SEQUENCE [LARGE SCALE GENOMIC DNA]</scope>
</reference>
<dbReference type="EMBL" id="MFSR01000032">
    <property type="protein sequence ID" value="OGI39859.1"/>
    <property type="molecule type" value="Genomic_DNA"/>
</dbReference>
<dbReference type="InterPro" id="IPR021866">
    <property type="entry name" value="SpoIIAA-like"/>
</dbReference>